<dbReference type="CDD" id="cd00063">
    <property type="entry name" value="FN3"/>
    <property type="match status" value="8"/>
</dbReference>
<keyword evidence="2" id="KW-0378">Hydrolase</keyword>
<feature type="domain" description="Fibronectin type-III" evidence="4">
    <location>
        <begin position="13"/>
        <end position="104"/>
    </location>
</feature>
<dbReference type="WBParaSite" id="TASK_0000721901-mRNA-1">
    <property type="protein sequence ID" value="TASK_0000721901-mRNA-1"/>
    <property type="gene ID" value="TASK_0000721901"/>
</dbReference>
<dbReference type="PROSITE" id="PS50055">
    <property type="entry name" value="TYR_PHOSPHATASE_PTP"/>
    <property type="match status" value="1"/>
</dbReference>
<dbReference type="PANTHER" id="PTHR46957">
    <property type="entry name" value="CYTOKINE RECEPTOR"/>
    <property type="match status" value="1"/>
</dbReference>
<dbReference type="Gene3D" id="2.60.40.10">
    <property type="entry name" value="Immunoglobulins"/>
    <property type="match status" value="8"/>
</dbReference>
<evidence type="ECO:0000259" key="3">
    <source>
        <dbReference type="PROSITE" id="PS50055"/>
    </source>
</evidence>
<protein>
    <submittedName>
        <fullName evidence="8">Protein-tyrosine-phosphatase</fullName>
    </submittedName>
</protein>
<feature type="domain" description="Fibronectin type-III" evidence="4">
    <location>
        <begin position="290"/>
        <end position="386"/>
    </location>
</feature>
<dbReference type="SUPFAM" id="SSF52799">
    <property type="entry name" value="(Phosphotyrosine protein) phosphatases II"/>
    <property type="match status" value="2"/>
</dbReference>
<feature type="domain" description="Myotubularin phosphatase" evidence="5">
    <location>
        <begin position="1312"/>
        <end position="1399"/>
    </location>
</feature>
<comment type="similarity">
    <text evidence="1">Belongs to the protein-tyrosine phosphatase family. Non-receptor class myotubularin subfamily.</text>
</comment>
<dbReference type="Pfam" id="PF00102">
    <property type="entry name" value="Y_phosphatase"/>
    <property type="match status" value="1"/>
</dbReference>
<feature type="domain" description="Fibronectin type-III" evidence="4">
    <location>
        <begin position="474"/>
        <end position="571"/>
    </location>
</feature>
<dbReference type="InterPro" id="IPR050713">
    <property type="entry name" value="RTP_Phos/Ushers"/>
</dbReference>
<organism evidence="8">
    <name type="scientific">Taenia asiatica</name>
    <name type="common">Asian tapeworm</name>
    <dbReference type="NCBI Taxonomy" id="60517"/>
    <lineage>
        <taxon>Eukaryota</taxon>
        <taxon>Metazoa</taxon>
        <taxon>Spiralia</taxon>
        <taxon>Lophotrochozoa</taxon>
        <taxon>Platyhelminthes</taxon>
        <taxon>Cestoda</taxon>
        <taxon>Eucestoda</taxon>
        <taxon>Cyclophyllidea</taxon>
        <taxon>Taeniidae</taxon>
        <taxon>Taenia</taxon>
    </lineage>
</organism>
<reference evidence="6 7" key="2">
    <citation type="submission" date="2018-11" db="EMBL/GenBank/DDBJ databases">
        <authorList>
            <consortium name="Pathogen Informatics"/>
        </authorList>
    </citation>
    <scope>NUCLEOTIDE SEQUENCE [LARGE SCALE GENOMIC DNA]</scope>
</reference>
<dbReference type="InterPro" id="IPR048994">
    <property type="entry name" value="PH-GRAM_MTMR6-9"/>
</dbReference>
<dbReference type="PANTHER" id="PTHR46957:SF3">
    <property type="entry name" value="CYTOKINE RECEPTOR"/>
    <property type="match status" value="1"/>
</dbReference>
<dbReference type="PROSITE" id="PS51339">
    <property type="entry name" value="PPASE_MYOTUBULARIN"/>
    <property type="match status" value="1"/>
</dbReference>
<dbReference type="InterPro" id="IPR000242">
    <property type="entry name" value="PTP_cat"/>
</dbReference>
<dbReference type="Pfam" id="PF00041">
    <property type="entry name" value="fn3"/>
    <property type="match status" value="6"/>
</dbReference>
<evidence type="ECO:0000259" key="4">
    <source>
        <dbReference type="PROSITE" id="PS50853"/>
    </source>
</evidence>
<dbReference type="Pfam" id="PF06602">
    <property type="entry name" value="Myotub-related"/>
    <property type="match status" value="1"/>
</dbReference>
<proteinExistence type="inferred from homology"/>
<feature type="domain" description="Fibronectin type-III" evidence="4">
    <location>
        <begin position="105"/>
        <end position="196"/>
    </location>
</feature>
<feature type="domain" description="Fibronectin type-III" evidence="4">
    <location>
        <begin position="755"/>
        <end position="851"/>
    </location>
</feature>
<keyword evidence="7" id="KW-1185">Reference proteome</keyword>
<keyword evidence="2" id="KW-0904">Protein phosphatase</keyword>
<dbReference type="SUPFAM" id="SSF49265">
    <property type="entry name" value="Fibronectin type III"/>
    <property type="match status" value="5"/>
</dbReference>
<evidence type="ECO:0000313" key="6">
    <source>
        <dbReference type="EMBL" id="VDK38045.1"/>
    </source>
</evidence>
<evidence type="ECO:0000259" key="5">
    <source>
        <dbReference type="PROSITE" id="PS51339"/>
    </source>
</evidence>
<feature type="domain" description="Fibronectin type-III" evidence="4">
    <location>
        <begin position="852"/>
        <end position="961"/>
    </location>
</feature>
<dbReference type="Proteomes" id="UP000282613">
    <property type="component" value="Unassembled WGS sequence"/>
</dbReference>
<feature type="domain" description="Fibronectin type-III" evidence="4">
    <location>
        <begin position="197"/>
        <end position="289"/>
    </location>
</feature>
<dbReference type="Gene3D" id="3.90.190.10">
    <property type="entry name" value="Protein tyrosine phosphatase superfamily"/>
    <property type="match status" value="1"/>
</dbReference>
<dbReference type="InterPro" id="IPR029021">
    <property type="entry name" value="Prot-tyrosine_phosphatase-like"/>
</dbReference>
<reference evidence="8" key="1">
    <citation type="submission" date="2016-04" db="UniProtKB">
        <authorList>
            <consortium name="WormBaseParasite"/>
        </authorList>
    </citation>
    <scope>IDENTIFICATION</scope>
</reference>
<dbReference type="InterPro" id="IPR036116">
    <property type="entry name" value="FN3_sf"/>
</dbReference>
<dbReference type="STRING" id="60517.A0A158R9G6"/>
<dbReference type="OrthoDB" id="9943809at2759"/>
<dbReference type="GO" id="GO:0016020">
    <property type="term" value="C:membrane"/>
    <property type="evidence" value="ECO:0007669"/>
    <property type="project" value="UniProtKB-SubCell"/>
</dbReference>
<evidence type="ECO:0000256" key="2">
    <source>
        <dbReference type="ARBA" id="ARBA00022912"/>
    </source>
</evidence>
<dbReference type="InterPro" id="IPR003961">
    <property type="entry name" value="FN3_dom"/>
</dbReference>
<gene>
    <name evidence="6" type="ORF">TASK_LOCUS7220</name>
</gene>
<dbReference type="PROSITE" id="PS50853">
    <property type="entry name" value="FN3"/>
    <property type="match status" value="8"/>
</dbReference>
<dbReference type="InterPro" id="IPR013783">
    <property type="entry name" value="Ig-like_fold"/>
</dbReference>
<evidence type="ECO:0000256" key="1">
    <source>
        <dbReference type="ARBA" id="ARBA00007471"/>
    </source>
</evidence>
<dbReference type="SMART" id="SM00060">
    <property type="entry name" value="FN3"/>
    <property type="match status" value="8"/>
</dbReference>
<dbReference type="EMBL" id="UYRS01018589">
    <property type="protein sequence ID" value="VDK38045.1"/>
    <property type="molecule type" value="Genomic_DNA"/>
</dbReference>
<dbReference type="SMART" id="SM00194">
    <property type="entry name" value="PTPc"/>
    <property type="match status" value="1"/>
</dbReference>
<sequence length="1399" mass="156425">MYAANGKRGDHQASGDLCAEVLKNNSIRVFWRDPPKISTEFYYVELWETESNFINFNEYVRATNFTGQRFENLKAYTNYSIKVQAYQESSWILLAFVTNHTFPEKPQNLVLTNITSRSISAYWIPPEPNAESISKYMVTVLSNSVPVKSINISAPSNQCILEHLQPTTFYTVRIIACARDNDCGLPAGANAWTLPGEPRDLVLTSVTNSSIVAKWMPPERNTQSITKYIVTAVDAQGHRTSGTVPSLSKQHTFTRLQPTTLYTVSVIACARDNDCGLPANATASTLPEEPTNLQVYATGQRQLSCEWKRPRKINTVDGYQVTLYDGVGLTNLKSDELSATQFHTVFSNLFEHSKYLVSVRACFKGDKTGESICSEGINASATTNPDPLPLTIAERTASSMVYHFSPYGGYREHFNYTLRVRGRKDEVVCDATKGRCQVTGLPANSKIEASLVVCCKHKLCSLPSDQVGFTKPLESTNLQVYATGQRQLSCEWKRPRKINTVDGYQVTLYDGVGLTNLKSDELSATQFHTVFSNLFEHSKYLVSVRACFKGDKTGESICSEGINASATTNPDPLPLTIAERTASSMVYHFSPYGGYREHFNYTLRVRGRKDEVVCDATKGRCQVTGLPANSKIEASLVVCCKHKLCSLPSDQVGFTKPLAPLDLQMGSPTDATIYATWGRPQFTGEPITGYRAVAVDTLGNVTNCTPSELIEARFGCTFRGLSPCMRYHISVQTCAREDDCSLPTEGIEHTLPGTVSGLQMEQTTSTNVSFTWTPQSMEVCKLENITVMVQALEASSMISRCSVKQQEVENSCTVTGLEPNTAYIAYAVACSATTHTCANKTNTIEVETLPGVPLQINMSEVSARSVVLSWSQPSGRQDGLSGFLVRVYKRSEDERRAHGDPITNCTTALVDMADYVNTCRLDNLQPSTNYSITVTTFKRYSKDKIIFGDESEAIDFTTGRSTIFNNLPYLSYFITAHSNLITFWPKSPAPVALEQLDACIEALDSNKQFIPHFLLLKKIAVMGVEKEFHLTKNAGLQCRELNRYIDMLPYDQSIVILGRRWPRVLDDPEPKITTTELLNNYINASYIRRPIFGSKGEAMPCDPSDPPDYIATQGPMSTTAADFLTMVYEHRSKLILMLCRSEEDGKQKCKEYWDDERELMVTSATRSVNVITSNVKTLDSGLIRRTLCIIPSNKTEFENVTFVDCFNGHEWIRGILQITHAHTFFVDDSKKCELRIQTCLIDRVERLPLATTGAPLMIRGKNFRVACFLIPHDRDCQKVYETLTGLIQVPSIKQLPCFQDWPSGLSRIPGEGWNFFDLRTDFDRMGLPSSSWVALDNNYYQICDTYPSILFVPKQTDYATLLGSANFRSRKRLPVLTWVHPNGKFMNGRIAIEVHNYEI</sequence>
<evidence type="ECO:0000313" key="8">
    <source>
        <dbReference type="WBParaSite" id="TASK_0000721901-mRNA-1"/>
    </source>
</evidence>
<evidence type="ECO:0000313" key="7">
    <source>
        <dbReference type="Proteomes" id="UP000282613"/>
    </source>
</evidence>
<dbReference type="Pfam" id="PF21098">
    <property type="entry name" value="PH-GRAM_MTMR6-like"/>
    <property type="match status" value="1"/>
</dbReference>
<name>A0A158R9G6_TAEAS</name>
<feature type="domain" description="Tyrosine-protein phosphatase" evidence="3">
    <location>
        <begin position="1042"/>
        <end position="1211"/>
    </location>
</feature>
<accession>A0A158R9G6</accession>
<feature type="domain" description="Fibronectin type-III" evidence="4">
    <location>
        <begin position="659"/>
        <end position="754"/>
    </location>
</feature>
<dbReference type="InterPro" id="IPR010569">
    <property type="entry name" value="Myotubularin-like_Pase_dom"/>
</dbReference>
<dbReference type="GO" id="GO:0004725">
    <property type="term" value="F:protein tyrosine phosphatase activity"/>
    <property type="evidence" value="ECO:0007669"/>
    <property type="project" value="InterPro"/>
</dbReference>